<organism evidence="2 3">
    <name type="scientific">Pseudomonas fluorescens HK44</name>
    <dbReference type="NCBI Taxonomy" id="1042209"/>
    <lineage>
        <taxon>Bacteria</taxon>
        <taxon>Pseudomonadati</taxon>
        <taxon>Pseudomonadota</taxon>
        <taxon>Gammaproteobacteria</taxon>
        <taxon>Pseudomonadales</taxon>
        <taxon>Pseudomonadaceae</taxon>
        <taxon>Pseudomonas</taxon>
    </lineage>
</organism>
<name>A0A010RPM6_PSEFL</name>
<dbReference type="AlphaFoldDB" id="A0A010RPM6"/>
<reference evidence="2 3" key="1">
    <citation type="journal article" date="2011" name="J. Bacteriol.">
        <title>Draft genome sequence of the polycyclic aromatic hydrocarbon-degrading, genetically engineered bioluminescent bioreporter Pseudomonas fluorescens HK44.</title>
        <authorList>
            <person name="Chauhan A."/>
            <person name="Layton A.C."/>
            <person name="Williams D.E."/>
            <person name="Smartt A.E."/>
            <person name="Ripp S."/>
            <person name="Karpinets T.V."/>
            <person name="Brown S.D."/>
            <person name="Sayler G.S."/>
        </authorList>
    </citation>
    <scope>NUCLEOTIDE SEQUENCE [LARGE SCALE GENOMIC DNA]</scope>
    <source>
        <strain evidence="2 3">HK44</strain>
    </source>
</reference>
<dbReference type="HOGENOM" id="CLU_184490_5_1_6"/>
<feature type="domain" description="YjiS-like" evidence="1">
    <location>
        <begin position="27"/>
        <end position="62"/>
    </location>
</feature>
<dbReference type="Pfam" id="PF06568">
    <property type="entry name" value="YjiS-like"/>
    <property type="match status" value="1"/>
</dbReference>
<sequence length="71" mass="8418">MERTLSSEMFFEDNAVQTQASMPFRVLANLMLWQRRISSRHQLARLDSRLLADAGISEAQRYEELSKPFWR</sequence>
<dbReference type="OrthoDB" id="5588773at2"/>
<protein>
    <recommendedName>
        <fullName evidence="1">YjiS-like domain-containing protein</fullName>
    </recommendedName>
</protein>
<dbReference type="RefSeq" id="WP_019694509.1">
    <property type="nucleotide sequence ID" value="NZ_AFOY02000012.1"/>
</dbReference>
<dbReference type="PATRIC" id="fig|1042209.11.peg.2741"/>
<dbReference type="InterPro" id="IPR009506">
    <property type="entry name" value="YjiS-like"/>
</dbReference>
<dbReference type="Proteomes" id="UP000022611">
    <property type="component" value="Unassembled WGS sequence"/>
</dbReference>
<comment type="caution">
    <text evidence="2">The sequence shown here is derived from an EMBL/GenBank/DDBJ whole genome shotgun (WGS) entry which is preliminary data.</text>
</comment>
<evidence type="ECO:0000313" key="3">
    <source>
        <dbReference type="Proteomes" id="UP000022611"/>
    </source>
</evidence>
<accession>A0A010RPM6</accession>
<dbReference type="eggNOG" id="COG5457">
    <property type="taxonomic scope" value="Bacteria"/>
</dbReference>
<evidence type="ECO:0000259" key="1">
    <source>
        <dbReference type="Pfam" id="PF06568"/>
    </source>
</evidence>
<evidence type="ECO:0000313" key="2">
    <source>
        <dbReference type="EMBL" id="EXF94416.1"/>
    </source>
</evidence>
<gene>
    <name evidence="2" type="ORF">HK44_002000</name>
</gene>
<proteinExistence type="predicted"/>
<dbReference type="EMBL" id="AFOY02000012">
    <property type="protein sequence ID" value="EXF94416.1"/>
    <property type="molecule type" value="Genomic_DNA"/>
</dbReference>